<dbReference type="Pfam" id="PF08701">
    <property type="entry name" value="GN3L_Grn1"/>
    <property type="match status" value="1"/>
</dbReference>
<dbReference type="Gene3D" id="3.40.50.300">
    <property type="entry name" value="P-loop containing nucleotide triphosphate hydrolases"/>
    <property type="match status" value="1"/>
</dbReference>
<dbReference type="FunFam" id="1.10.1580.10:FF:000006">
    <property type="entry name" value="Nuclear GTP-binding protein NUG1"/>
    <property type="match status" value="1"/>
</dbReference>
<feature type="compositionally biased region" description="Basic residues" evidence="8">
    <location>
        <begin position="7"/>
        <end position="40"/>
    </location>
</feature>
<dbReference type="GO" id="GO:0015031">
    <property type="term" value="P:protein transport"/>
    <property type="evidence" value="ECO:0007669"/>
    <property type="project" value="UniProtKB-KW"/>
</dbReference>
<feature type="compositionally biased region" description="Acidic residues" evidence="8">
    <location>
        <begin position="154"/>
        <end position="169"/>
    </location>
</feature>
<dbReference type="GO" id="GO:0006364">
    <property type="term" value="P:rRNA processing"/>
    <property type="evidence" value="ECO:0007669"/>
    <property type="project" value="UniProtKB-ARBA"/>
</dbReference>
<dbReference type="FunFam" id="3.40.50.300:FF:000844">
    <property type="entry name" value="Nuclear GTP-binding protein NUG1"/>
    <property type="match status" value="1"/>
</dbReference>
<feature type="region of interest" description="Disordered" evidence="8">
    <location>
        <begin position="1"/>
        <end position="57"/>
    </location>
</feature>
<keyword evidence="7" id="KW-0539">Nucleus</keyword>
<evidence type="ECO:0000256" key="6">
    <source>
        <dbReference type="ARBA" id="ARBA00023134"/>
    </source>
</evidence>
<keyword evidence="5" id="KW-0653">Protein transport</keyword>
<dbReference type="InterPro" id="IPR030378">
    <property type="entry name" value="G_CP_dom"/>
</dbReference>
<dbReference type="InterPro" id="IPR027417">
    <property type="entry name" value="P-loop_NTPase"/>
</dbReference>
<evidence type="ECO:0000256" key="3">
    <source>
        <dbReference type="ARBA" id="ARBA00022517"/>
    </source>
</evidence>
<evidence type="ECO:0000256" key="8">
    <source>
        <dbReference type="SAM" id="MobiDB-lite"/>
    </source>
</evidence>
<protein>
    <recommendedName>
        <fullName evidence="9">CP-type G domain-containing protein</fullName>
    </recommendedName>
</protein>
<evidence type="ECO:0000313" key="10">
    <source>
        <dbReference type="EMBL" id="CRK28444.1"/>
    </source>
</evidence>
<feature type="domain" description="CP-type G" evidence="9">
    <location>
        <begin position="290"/>
        <end position="471"/>
    </location>
</feature>
<feature type="compositionally biased region" description="Basic and acidic residues" evidence="8">
    <location>
        <begin position="41"/>
        <end position="53"/>
    </location>
</feature>
<keyword evidence="4" id="KW-0547">Nucleotide-binding</keyword>
<evidence type="ECO:0000313" key="11">
    <source>
        <dbReference type="Proteomes" id="UP000045706"/>
    </source>
</evidence>
<dbReference type="SUPFAM" id="SSF52540">
    <property type="entry name" value="P-loop containing nucleoside triphosphate hydrolases"/>
    <property type="match status" value="1"/>
</dbReference>
<dbReference type="InterPro" id="IPR050755">
    <property type="entry name" value="TRAFAC_YlqF/YawG_RiboMat"/>
</dbReference>
<keyword evidence="3" id="KW-0690">Ribosome biogenesis</keyword>
<feature type="compositionally biased region" description="Acidic residues" evidence="8">
    <location>
        <begin position="108"/>
        <end position="133"/>
    </location>
</feature>
<feature type="region of interest" description="Disordered" evidence="8">
    <location>
        <begin position="74"/>
        <end position="177"/>
    </location>
</feature>
<dbReference type="PROSITE" id="PS51721">
    <property type="entry name" value="G_CP"/>
    <property type="match status" value="1"/>
</dbReference>
<evidence type="ECO:0000256" key="4">
    <source>
        <dbReference type="ARBA" id="ARBA00022741"/>
    </source>
</evidence>
<dbReference type="PRINTS" id="PR00326">
    <property type="entry name" value="GTP1OBG"/>
</dbReference>
<accession>A0A0G4M2C3</accession>
<dbReference type="PANTHER" id="PTHR11089:SF30">
    <property type="entry name" value="GUANINE NUCLEOTIDE-BINDING PROTEIN-LIKE 3 HOMOLOG"/>
    <property type="match status" value="1"/>
</dbReference>
<evidence type="ECO:0000259" key="9">
    <source>
        <dbReference type="PROSITE" id="PS51721"/>
    </source>
</evidence>
<evidence type="ECO:0000256" key="1">
    <source>
        <dbReference type="ARBA" id="ARBA00004123"/>
    </source>
</evidence>
<sequence length="654" mass="70880">MANAINKPKRPNSKRQPVRLRHKIQKASAAKQRKEKKLGKKNPEWRSKLKKDPGIPNLYPFKEKVLEEIEETRMRKKEEQLKRREMAKAAKSGVLGQDGVDAANMPVDIEDGDVDVDVDDMNVDGDGDGELDESNPMAALLATARKAAEKYEGGDMDEDDDDDDDDEEDTRNVVDPTFKNATSRKAYDKIFKQVVEQADSGVLGQGGVDAANMPVDVEDGDVDDMNVDGDGELDESNPMAALLATARKAAEKYEGGDMDDDEDDDDDEEEDTRNVVDPTFKNATSRKAYDKIFKQVVEQADVILYVLDARDPEGTRSRDVERAVMAAAAGGKRLILVINKIDLIPAKTLKAWLTHLRRFFPTMPLRASNPAPNAHTFNHKELTGQKTASDLLRALKSYAAAKNLKRAVSVGVIGYPNVGKSSVINALLGRYGSGNRSACPAGAEAGVTKSIRNVKIDSKLTLLDSPGIVFPSASTSTTGGLVSLKNAAEAFAHLVLLNAVPPRQIEDPVPAVTLLLKRLSSSDDLMQKLTDVYNLPALLRTGGDPTTDFLVQVARKRGRLGPGGVPNLHSAAMTVVTDWRDGRIQGWTEPPVLAVADANAPVDADAVVADDMAAPDQKTVVTEWAKEFKIEGLWGDDGADDEVDGAEFAGFTGV</sequence>
<dbReference type="Proteomes" id="UP000045706">
    <property type="component" value="Unassembled WGS sequence"/>
</dbReference>
<evidence type="ECO:0000256" key="2">
    <source>
        <dbReference type="ARBA" id="ARBA00022448"/>
    </source>
</evidence>
<dbReference type="Gene3D" id="1.10.1580.10">
    <property type="match status" value="1"/>
</dbReference>
<comment type="subcellular location">
    <subcellularLocation>
        <location evidence="1">Nucleus</location>
    </subcellularLocation>
</comment>
<reference evidence="11" key="1">
    <citation type="submission" date="2015-05" db="EMBL/GenBank/DDBJ databases">
        <authorList>
            <person name="Fogelqvist Johan"/>
        </authorList>
    </citation>
    <scope>NUCLEOTIDE SEQUENCE [LARGE SCALE GENOMIC DNA]</scope>
</reference>
<dbReference type="CDD" id="cd04178">
    <property type="entry name" value="Nucleostemin_like"/>
    <property type="match status" value="1"/>
</dbReference>
<keyword evidence="6" id="KW-0342">GTP-binding</keyword>
<keyword evidence="2" id="KW-0813">Transport</keyword>
<dbReference type="EMBL" id="CVQI01021112">
    <property type="protein sequence ID" value="CRK28444.1"/>
    <property type="molecule type" value="Genomic_DNA"/>
</dbReference>
<dbReference type="InterPro" id="IPR023179">
    <property type="entry name" value="GTP-bd_ortho_bundle_sf"/>
</dbReference>
<evidence type="ECO:0000256" key="7">
    <source>
        <dbReference type="ARBA" id="ARBA00023242"/>
    </source>
</evidence>
<proteinExistence type="predicted"/>
<dbReference type="Pfam" id="PF01926">
    <property type="entry name" value="MMR_HSR1"/>
    <property type="match status" value="1"/>
</dbReference>
<name>A0A0G4M2C3_VERLO</name>
<organism evidence="10 11">
    <name type="scientific">Verticillium longisporum</name>
    <name type="common">Verticillium dahliae var. longisporum</name>
    <dbReference type="NCBI Taxonomy" id="100787"/>
    <lineage>
        <taxon>Eukaryota</taxon>
        <taxon>Fungi</taxon>
        <taxon>Dikarya</taxon>
        <taxon>Ascomycota</taxon>
        <taxon>Pezizomycotina</taxon>
        <taxon>Sordariomycetes</taxon>
        <taxon>Hypocreomycetidae</taxon>
        <taxon>Glomerellales</taxon>
        <taxon>Plectosphaerellaceae</taxon>
        <taxon>Verticillium</taxon>
    </lineage>
</organism>
<dbReference type="GO" id="GO:0005730">
    <property type="term" value="C:nucleolus"/>
    <property type="evidence" value="ECO:0007669"/>
    <property type="project" value="TreeGrafter"/>
</dbReference>
<dbReference type="PANTHER" id="PTHR11089">
    <property type="entry name" value="GTP-BINDING PROTEIN-RELATED"/>
    <property type="match status" value="1"/>
</dbReference>
<dbReference type="GO" id="GO:0042273">
    <property type="term" value="P:ribosomal large subunit biogenesis"/>
    <property type="evidence" value="ECO:0007669"/>
    <property type="project" value="UniProtKB-ARBA"/>
</dbReference>
<feature type="compositionally biased region" description="Basic and acidic residues" evidence="8">
    <location>
        <begin position="74"/>
        <end position="88"/>
    </location>
</feature>
<feature type="compositionally biased region" description="Acidic residues" evidence="8">
    <location>
        <begin position="256"/>
        <end position="271"/>
    </location>
</feature>
<evidence type="ECO:0000256" key="5">
    <source>
        <dbReference type="ARBA" id="ARBA00022927"/>
    </source>
</evidence>
<dbReference type="GO" id="GO:0030684">
    <property type="term" value="C:preribosome"/>
    <property type="evidence" value="ECO:0007669"/>
    <property type="project" value="UniProtKB-ARBA"/>
</dbReference>
<dbReference type="AlphaFoldDB" id="A0A0G4M2C3"/>
<dbReference type="GO" id="GO:0005525">
    <property type="term" value="F:GTP binding"/>
    <property type="evidence" value="ECO:0007669"/>
    <property type="project" value="UniProtKB-KW"/>
</dbReference>
<dbReference type="InterPro" id="IPR014813">
    <property type="entry name" value="Gnl3_N_dom"/>
</dbReference>
<gene>
    <name evidence="10" type="ORF">BN1723_003537</name>
</gene>
<dbReference type="InterPro" id="IPR006073">
    <property type="entry name" value="GTP-bd"/>
</dbReference>
<feature type="region of interest" description="Disordered" evidence="8">
    <location>
        <begin position="251"/>
        <end position="279"/>
    </location>
</feature>